<dbReference type="EC" id="1.-.-.-" evidence="6"/>
<dbReference type="Gene3D" id="3.30.465.10">
    <property type="match status" value="1"/>
</dbReference>
<dbReference type="GO" id="GO:0016491">
    <property type="term" value="F:oxidoreductase activity"/>
    <property type="evidence" value="ECO:0007669"/>
    <property type="project" value="UniProtKB-KW"/>
</dbReference>
<reference evidence="6 7" key="1">
    <citation type="submission" date="2024-09" db="EMBL/GenBank/DDBJ databases">
        <title>Draft genome sequence of Candidatus Magnetaquicoccaceae bacterium FCR-1.</title>
        <authorList>
            <person name="Shimoshige H."/>
            <person name="Shimamura S."/>
            <person name="Taoka A."/>
            <person name="Kobayashi H."/>
            <person name="Maekawa T."/>
        </authorList>
    </citation>
    <scope>NUCLEOTIDE SEQUENCE [LARGE SCALE GENOMIC DNA]</scope>
    <source>
        <strain evidence="6 7">FCR-1</strain>
    </source>
</reference>
<keyword evidence="7" id="KW-1185">Reference proteome</keyword>
<keyword evidence="3" id="KW-0274">FAD</keyword>
<comment type="cofactor">
    <cofactor evidence="1">
        <name>FAD</name>
        <dbReference type="ChEBI" id="CHEBI:57692"/>
    </cofactor>
</comment>
<sequence length="470" mass="49974">MEPLIPSSELSANSLAALRRVLGETGLLTGGAQREAYARDNSGRRFLPWAVALPKSREEVAGTLKICHEAGIPVIPRGAGTGCVGGALAIEGGLVLSTQRMNRILAVEPGDRFAVVEPGVVNAELGRRLAEQGLCWPPDPSSARSCTIGGNLAMCSAGPNAVRHGVTRHWVLGMTVILADGQTMRVGGYTTKGVVGYDLTQLLIGSEGTLAVLVEATLKLAPLPEARRTLRAAFADMDGAARAVAGIMARGEPPSALEFLDPAALELVRGTLPEVCHPLGRALLLIEVEGARAEIEERARAMRERLEAFAPVEVTVARDEAESKRIWAARHALSPTLTRIAPKRVNEDVVVPVTRLADLVAGLASISQESGVPIVGFGHAGNGNIHVNLLTDPADPTQGPRVHQALERVFDLVLALRGTLSGEHGVGIMKRDFIDRELDPESLRMQRAIKRLFDPKGILNPGKIFPIDGQ</sequence>
<comment type="caution">
    <text evidence="6">The sequence shown here is derived from an EMBL/GenBank/DDBJ whole genome shotgun (WGS) entry which is preliminary data.</text>
</comment>
<dbReference type="InterPro" id="IPR016171">
    <property type="entry name" value="Vanillyl_alc_oxidase_C-sub2"/>
</dbReference>
<dbReference type="Pfam" id="PF02913">
    <property type="entry name" value="FAD-oxidase_C"/>
    <property type="match status" value="1"/>
</dbReference>
<feature type="domain" description="FAD-binding PCMH-type" evidence="5">
    <location>
        <begin position="44"/>
        <end position="223"/>
    </location>
</feature>
<dbReference type="InterPro" id="IPR016164">
    <property type="entry name" value="FAD-linked_Oxase-like_C"/>
</dbReference>
<dbReference type="Gene3D" id="1.10.45.10">
    <property type="entry name" value="Vanillyl-alcohol Oxidase, Chain A, domain 4"/>
    <property type="match status" value="1"/>
</dbReference>
<dbReference type="InterPro" id="IPR036318">
    <property type="entry name" value="FAD-bd_PCMH-like_sf"/>
</dbReference>
<dbReference type="SUPFAM" id="SSF56176">
    <property type="entry name" value="FAD-binding/transporter-associated domain-like"/>
    <property type="match status" value="1"/>
</dbReference>
<dbReference type="InterPro" id="IPR016167">
    <property type="entry name" value="FAD-bd_PCMH_sub1"/>
</dbReference>
<dbReference type="Gene3D" id="3.30.70.2740">
    <property type="match status" value="1"/>
</dbReference>
<dbReference type="Proteomes" id="UP001628193">
    <property type="component" value="Unassembled WGS sequence"/>
</dbReference>
<evidence type="ECO:0000313" key="7">
    <source>
        <dbReference type="Proteomes" id="UP001628193"/>
    </source>
</evidence>
<dbReference type="SUPFAM" id="SSF55103">
    <property type="entry name" value="FAD-linked oxidases, C-terminal domain"/>
    <property type="match status" value="1"/>
</dbReference>
<dbReference type="InterPro" id="IPR016169">
    <property type="entry name" value="FAD-bd_PCMH_sub2"/>
</dbReference>
<protein>
    <submittedName>
        <fullName evidence="6">FAD-linked oxidoreductase</fullName>
        <ecNumber evidence="6">1.-.-.-</ecNumber>
    </submittedName>
</protein>
<dbReference type="PANTHER" id="PTHR42934">
    <property type="entry name" value="GLYCOLATE OXIDASE SUBUNIT GLCD"/>
    <property type="match status" value="1"/>
</dbReference>
<dbReference type="InterPro" id="IPR006094">
    <property type="entry name" value="Oxid_FAD_bind_N"/>
</dbReference>
<dbReference type="Pfam" id="PF01565">
    <property type="entry name" value="FAD_binding_4"/>
    <property type="match status" value="1"/>
</dbReference>
<name>A0ABQ0CDM4_9PROT</name>
<proteinExistence type="predicted"/>
<dbReference type="InterPro" id="IPR004113">
    <property type="entry name" value="FAD-bd_oxidored_4_C"/>
</dbReference>
<dbReference type="Gene3D" id="3.30.70.2190">
    <property type="match status" value="1"/>
</dbReference>
<keyword evidence="4 6" id="KW-0560">Oxidoreductase</keyword>
<evidence type="ECO:0000259" key="5">
    <source>
        <dbReference type="PROSITE" id="PS51387"/>
    </source>
</evidence>
<evidence type="ECO:0000256" key="2">
    <source>
        <dbReference type="ARBA" id="ARBA00022630"/>
    </source>
</evidence>
<dbReference type="InterPro" id="IPR051914">
    <property type="entry name" value="FAD-linked_OxidoTrans_Type4"/>
</dbReference>
<keyword evidence="2" id="KW-0285">Flavoprotein</keyword>
<dbReference type="InterPro" id="IPR016166">
    <property type="entry name" value="FAD-bd_PCMH"/>
</dbReference>
<evidence type="ECO:0000256" key="3">
    <source>
        <dbReference type="ARBA" id="ARBA00022827"/>
    </source>
</evidence>
<dbReference type="PANTHER" id="PTHR42934:SF2">
    <property type="entry name" value="GLYCOLATE OXIDASE SUBUNIT GLCD"/>
    <property type="match status" value="1"/>
</dbReference>
<gene>
    <name evidence="6" type="ORF">SIID45300_03305</name>
</gene>
<dbReference type="EMBL" id="BAAFGK010000005">
    <property type="protein sequence ID" value="GAB0058945.1"/>
    <property type="molecule type" value="Genomic_DNA"/>
</dbReference>
<accession>A0ABQ0CDM4</accession>
<organism evidence="6 7">
    <name type="scientific">Candidatus Magnetaquiglobus chichijimensis</name>
    <dbReference type="NCBI Taxonomy" id="3141448"/>
    <lineage>
        <taxon>Bacteria</taxon>
        <taxon>Pseudomonadati</taxon>
        <taxon>Pseudomonadota</taxon>
        <taxon>Magnetococcia</taxon>
        <taxon>Magnetococcales</taxon>
        <taxon>Candidatus Magnetaquicoccaceae</taxon>
        <taxon>Candidatus Magnetaquiglobus</taxon>
    </lineage>
</organism>
<dbReference type="Gene3D" id="3.30.43.10">
    <property type="entry name" value="Uridine Diphospho-n-acetylenolpyruvylglucosamine Reductase, domain 2"/>
    <property type="match status" value="1"/>
</dbReference>
<dbReference type="RefSeq" id="WP_420906662.1">
    <property type="nucleotide sequence ID" value="NZ_BAAFGK010000005.1"/>
</dbReference>
<evidence type="ECO:0000256" key="1">
    <source>
        <dbReference type="ARBA" id="ARBA00001974"/>
    </source>
</evidence>
<evidence type="ECO:0000313" key="6">
    <source>
        <dbReference type="EMBL" id="GAB0058945.1"/>
    </source>
</evidence>
<evidence type="ECO:0000256" key="4">
    <source>
        <dbReference type="ARBA" id="ARBA00023002"/>
    </source>
</evidence>
<dbReference type="PROSITE" id="PS51387">
    <property type="entry name" value="FAD_PCMH"/>
    <property type="match status" value="1"/>
</dbReference>